<dbReference type="PATRIC" id="fig|946483.4.peg.71"/>
<accession>U5N7D9</accession>
<organism evidence="1 2">
    <name type="scientific">Candidatus Symbiobacter mobilis CR</name>
    <dbReference type="NCBI Taxonomy" id="946483"/>
    <lineage>
        <taxon>Bacteria</taxon>
        <taxon>Pseudomonadati</taxon>
        <taxon>Pseudomonadota</taxon>
        <taxon>Betaproteobacteria</taxon>
        <taxon>Burkholderiales</taxon>
        <taxon>Comamonadaceae</taxon>
    </lineage>
</organism>
<keyword evidence="2" id="KW-1185">Reference proteome</keyword>
<dbReference type="KEGG" id="cbx:Cenrod_0073"/>
<reference evidence="1 2" key="1">
    <citation type="journal article" date="2013" name="Genome Biol.">
        <title>Genomic analysis reveals key aspects of prokaryotic symbiosis in the phototrophic consortium "Chlorochromatium aggregatum".</title>
        <authorList>
            <person name="Liu Z."/>
            <person name="Muller J."/>
            <person name="Li T."/>
            <person name="Alvey R.M."/>
            <person name="Vogl K."/>
            <person name="Frigaard N.U."/>
            <person name="Rockwell N.C."/>
            <person name="Boyd E.S."/>
            <person name="Tomsho L.P."/>
            <person name="Schuster S.C."/>
            <person name="Henke P."/>
            <person name="Rohde M."/>
            <person name="Overmann J."/>
            <person name="Bryant D.A."/>
        </authorList>
    </citation>
    <scope>NUCLEOTIDE SEQUENCE [LARGE SCALE GENOMIC DNA]</scope>
    <source>
        <strain evidence="1">CR</strain>
    </source>
</reference>
<dbReference type="EMBL" id="CP004885">
    <property type="protein sequence ID" value="AGX86208.1"/>
    <property type="molecule type" value="Genomic_DNA"/>
</dbReference>
<dbReference type="STRING" id="946483.Cenrod_0073"/>
<protein>
    <submittedName>
        <fullName evidence="1">Transposase</fullName>
    </submittedName>
</protein>
<dbReference type="eggNOG" id="COG3547">
    <property type="taxonomic scope" value="Bacteria"/>
</dbReference>
<sequence length="124" mass="13639">MAIVTVGIDLAKNVFAVHGVDFSGKAVLIRPHVPRAKLLELIASLPPCLIGMEACSGAHHWVRQFATFDHSVRWMAPKFVAPYRLSGKRGKKIVSTVGNGHDFSCRRQFCLRVCGNQSSNSDHL</sequence>
<gene>
    <name evidence="1" type="ORF">Cenrod_0073</name>
</gene>
<evidence type="ECO:0000313" key="1">
    <source>
        <dbReference type="EMBL" id="AGX86208.1"/>
    </source>
</evidence>
<evidence type="ECO:0000313" key="2">
    <source>
        <dbReference type="Proteomes" id="UP000017184"/>
    </source>
</evidence>
<proteinExistence type="predicted"/>
<dbReference type="Proteomes" id="UP000017184">
    <property type="component" value="Chromosome"/>
</dbReference>
<name>U5N7D9_9BURK</name>
<dbReference type="HOGENOM" id="CLU_1999776_0_0_4"/>
<dbReference type="AlphaFoldDB" id="U5N7D9"/>